<reference evidence="2 3" key="1">
    <citation type="submission" date="2019-08" db="EMBL/GenBank/DDBJ databases">
        <title>Genome of Luteibaculum oceani JCM 18817.</title>
        <authorList>
            <person name="Bowman J.P."/>
        </authorList>
    </citation>
    <scope>NUCLEOTIDE SEQUENCE [LARGE SCALE GENOMIC DNA]</scope>
    <source>
        <strain evidence="2 3">JCM 18817</strain>
    </source>
</reference>
<evidence type="ECO:0000256" key="1">
    <source>
        <dbReference type="SAM" id="Coils"/>
    </source>
</evidence>
<dbReference type="AlphaFoldDB" id="A0A5C6V8H0"/>
<dbReference type="EMBL" id="VORB01000003">
    <property type="protein sequence ID" value="TXC81672.1"/>
    <property type="molecule type" value="Genomic_DNA"/>
</dbReference>
<dbReference type="RefSeq" id="WP_147013608.1">
    <property type="nucleotide sequence ID" value="NZ_VORB01000003.1"/>
</dbReference>
<organism evidence="2 3">
    <name type="scientific">Luteibaculum oceani</name>
    <dbReference type="NCBI Taxonomy" id="1294296"/>
    <lineage>
        <taxon>Bacteria</taxon>
        <taxon>Pseudomonadati</taxon>
        <taxon>Bacteroidota</taxon>
        <taxon>Flavobacteriia</taxon>
        <taxon>Flavobacteriales</taxon>
        <taxon>Luteibaculaceae</taxon>
        <taxon>Luteibaculum</taxon>
    </lineage>
</organism>
<proteinExistence type="predicted"/>
<gene>
    <name evidence="2" type="ORF">FRX97_03920</name>
</gene>
<dbReference type="Proteomes" id="UP000321168">
    <property type="component" value="Unassembled WGS sequence"/>
</dbReference>
<evidence type="ECO:0000313" key="2">
    <source>
        <dbReference type="EMBL" id="TXC81672.1"/>
    </source>
</evidence>
<comment type="caution">
    <text evidence="2">The sequence shown here is derived from an EMBL/GenBank/DDBJ whole genome shotgun (WGS) entry which is preliminary data.</text>
</comment>
<feature type="coiled-coil region" evidence="1">
    <location>
        <begin position="296"/>
        <end position="323"/>
    </location>
</feature>
<sequence length="348" mass="41595">MSASIDHNNISKKKPFFPVSDRLERYLRDYQRKCKLPVEYDDLLHYSQSFPLTDDNGVDTLWETVMYDPSTQEELNIGLTAIYTLLKTDGDDRVKRHLYVSRIDYCCFGNSNPFRIRIVNKFNDNYDYFYIKKVDASRIYGLELEHLLSPDRINFLVGDNSLIEEHIAGIPGDVFIQNYLHSPQINRVRVAKEFVKFNERSFVRLLGDMRSYNYVVNITPDFDNEQYRIRAIDFDQQCYEGRRTMYLPQYFKENNPVVDFCVELINEETARQYQYEERTLIARRLISYRYQIKALIDCMRKDHISKQEKVDQLREELANHHRDPKFLKCKNMGDLLRRNLYKTLAKTL</sequence>
<dbReference type="OrthoDB" id="1222242at2"/>
<name>A0A5C6V8H0_9FLAO</name>
<accession>A0A5C6V8H0</accession>
<keyword evidence="3" id="KW-1185">Reference proteome</keyword>
<protein>
    <submittedName>
        <fullName evidence="2">Uncharacterized protein</fullName>
    </submittedName>
</protein>
<keyword evidence="1" id="KW-0175">Coiled coil</keyword>
<evidence type="ECO:0000313" key="3">
    <source>
        <dbReference type="Proteomes" id="UP000321168"/>
    </source>
</evidence>